<evidence type="ECO:0000313" key="2">
    <source>
        <dbReference type="EMBL" id="DAD71291.1"/>
    </source>
</evidence>
<reference evidence="2" key="1">
    <citation type="journal article" date="2021" name="Proc. Natl. Acad. Sci. U.S.A.">
        <title>A Catalog of Tens of Thousands of Viruses from Human Metagenomes Reveals Hidden Associations with Chronic Diseases.</title>
        <authorList>
            <person name="Tisza M.J."/>
            <person name="Buck C.B."/>
        </authorList>
    </citation>
    <scope>NUCLEOTIDE SEQUENCE</scope>
    <source>
        <strain evidence="2">CtDuC3</strain>
    </source>
</reference>
<evidence type="ECO:0000259" key="1">
    <source>
        <dbReference type="Pfam" id="PF12651"/>
    </source>
</evidence>
<proteinExistence type="predicted"/>
<dbReference type="SUPFAM" id="SSF47598">
    <property type="entry name" value="Ribbon-helix-helix"/>
    <property type="match status" value="1"/>
</dbReference>
<dbReference type="GO" id="GO:0006355">
    <property type="term" value="P:regulation of DNA-templated transcription"/>
    <property type="evidence" value="ECO:0007669"/>
    <property type="project" value="InterPro"/>
</dbReference>
<dbReference type="Pfam" id="PF12651">
    <property type="entry name" value="RHH_3"/>
    <property type="match status" value="1"/>
</dbReference>
<accession>A0A8S5LN46</accession>
<name>A0A8S5LN46_9CAUD</name>
<sequence>MPRSNTSKANFRTISFEITNEKADELMELSKALGCYRSDIIRVAINNYLPQLKEENKALIAKASKSQGISL</sequence>
<dbReference type="InterPro" id="IPR010985">
    <property type="entry name" value="Ribbon_hlx_hlx"/>
</dbReference>
<organism evidence="2">
    <name type="scientific">Siphoviridae sp. ctDuC3</name>
    <dbReference type="NCBI Taxonomy" id="2827563"/>
    <lineage>
        <taxon>Viruses</taxon>
        <taxon>Duplodnaviria</taxon>
        <taxon>Heunggongvirae</taxon>
        <taxon>Uroviricota</taxon>
        <taxon>Caudoviricetes</taxon>
    </lineage>
</organism>
<dbReference type="EMBL" id="BK015879">
    <property type="protein sequence ID" value="DAD71291.1"/>
    <property type="molecule type" value="Genomic_DNA"/>
</dbReference>
<protein>
    <recommendedName>
        <fullName evidence="1">Predicted DNA-binding protein ribbon-helix-helix domain-containing protein</fullName>
    </recommendedName>
</protein>
<dbReference type="InterPro" id="IPR038733">
    <property type="entry name" value="Predicted_DNA_bind_prot_RHH"/>
</dbReference>
<feature type="domain" description="Predicted DNA-binding protein ribbon-helix-helix" evidence="1">
    <location>
        <begin position="14"/>
        <end position="49"/>
    </location>
</feature>